<evidence type="ECO:0000313" key="2">
    <source>
        <dbReference type="Proteomes" id="UP000192257"/>
    </source>
</evidence>
<comment type="caution">
    <text evidence="1">The sequence shown here is derived from an EMBL/GenBank/DDBJ whole genome shotgun (WGS) entry which is preliminary data.</text>
</comment>
<organism evidence="1 2">
    <name type="scientific">Trypanosoma theileri</name>
    <dbReference type="NCBI Taxonomy" id="67003"/>
    <lineage>
        <taxon>Eukaryota</taxon>
        <taxon>Discoba</taxon>
        <taxon>Euglenozoa</taxon>
        <taxon>Kinetoplastea</taxon>
        <taxon>Metakinetoplastina</taxon>
        <taxon>Trypanosomatida</taxon>
        <taxon>Trypanosomatidae</taxon>
        <taxon>Trypanosoma</taxon>
    </lineage>
</organism>
<accession>A0A1X0NEV4</accession>
<proteinExistence type="predicted"/>
<dbReference type="VEuPathDB" id="TriTrypDB:TM35_000801010"/>
<sequence>EQDTPGTAERHPLYALPSLREGATRHLGTQRMSEEHRMSTTWHTRIDTLRRYLGNHLQMTREAEHAQDNDVRALLRAEFPGNTAPRTREHRPKFLSSKTFVSFDKSTTRQQNINSSNNTSMQYTHWPLHLKDATPPQHRGRPRIAHSAYSCQKLPGACATLYGGQPFSTIYAHPEPSRRHSSR</sequence>
<dbReference type="EMBL" id="NBCO01000080">
    <property type="protein sequence ID" value="ORC82963.1"/>
    <property type="molecule type" value="Genomic_DNA"/>
</dbReference>
<gene>
    <name evidence="1" type="ORF">TM35_000801010</name>
</gene>
<keyword evidence="2" id="KW-1185">Reference proteome</keyword>
<dbReference type="GeneID" id="39991147"/>
<evidence type="ECO:0000313" key="1">
    <source>
        <dbReference type="EMBL" id="ORC82963.1"/>
    </source>
</evidence>
<protein>
    <submittedName>
        <fullName evidence="1">Uncharacterized protein</fullName>
    </submittedName>
</protein>
<reference evidence="1 2" key="1">
    <citation type="submission" date="2017-03" db="EMBL/GenBank/DDBJ databases">
        <title>An alternative strategy for trypanosome survival in the mammalian bloodstream revealed through genome and transcriptome analysis of the ubiquitous bovine parasite Trypanosoma (Megatrypanum) theileri.</title>
        <authorList>
            <person name="Kelly S."/>
            <person name="Ivens A."/>
            <person name="Mott A."/>
            <person name="O'Neill E."/>
            <person name="Emms D."/>
            <person name="Macleod O."/>
            <person name="Voorheis P."/>
            <person name="Matthews J."/>
            <person name="Matthews K."/>
            <person name="Carrington M."/>
        </authorList>
    </citation>
    <scope>NUCLEOTIDE SEQUENCE [LARGE SCALE GENOMIC DNA]</scope>
    <source>
        <strain evidence="1">Edinburgh</strain>
    </source>
</reference>
<dbReference type="Proteomes" id="UP000192257">
    <property type="component" value="Unassembled WGS sequence"/>
</dbReference>
<feature type="non-terminal residue" evidence="1">
    <location>
        <position position="1"/>
    </location>
</feature>
<dbReference type="AlphaFoldDB" id="A0A1X0NEV4"/>
<dbReference type="RefSeq" id="XP_028877330.1">
    <property type="nucleotide sequence ID" value="XM_029031367.1"/>
</dbReference>
<name>A0A1X0NEV4_9TRYP</name>